<protein>
    <submittedName>
        <fullName evidence="2">Uncharacterized protein</fullName>
    </submittedName>
</protein>
<evidence type="ECO:0000313" key="3">
    <source>
        <dbReference type="Proteomes" id="UP000828390"/>
    </source>
</evidence>
<reference evidence="2" key="1">
    <citation type="journal article" date="2019" name="bioRxiv">
        <title>The Genome of the Zebra Mussel, Dreissena polymorpha: A Resource for Invasive Species Research.</title>
        <authorList>
            <person name="McCartney M.A."/>
            <person name="Auch B."/>
            <person name="Kono T."/>
            <person name="Mallez S."/>
            <person name="Zhang Y."/>
            <person name="Obille A."/>
            <person name="Becker A."/>
            <person name="Abrahante J.E."/>
            <person name="Garbe J."/>
            <person name="Badalamenti J.P."/>
            <person name="Herman A."/>
            <person name="Mangelson H."/>
            <person name="Liachko I."/>
            <person name="Sullivan S."/>
            <person name="Sone E.D."/>
            <person name="Koren S."/>
            <person name="Silverstein K.A.T."/>
            <person name="Beckman K.B."/>
            <person name="Gohl D.M."/>
        </authorList>
    </citation>
    <scope>NUCLEOTIDE SEQUENCE</scope>
    <source>
        <strain evidence="2">Duluth1</strain>
        <tissue evidence="2">Whole animal</tissue>
    </source>
</reference>
<keyword evidence="3" id="KW-1185">Reference proteome</keyword>
<comment type="caution">
    <text evidence="2">The sequence shown here is derived from an EMBL/GenBank/DDBJ whole genome shotgun (WGS) entry which is preliminary data.</text>
</comment>
<dbReference type="AlphaFoldDB" id="A0A9D4QQV4"/>
<reference evidence="2" key="2">
    <citation type="submission" date="2020-11" db="EMBL/GenBank/DDBJ databases">
        <authorList>
            <person name="McCartney M.A."/>
            <person name="Auch B."/>
            <person name="Kono T."/>
            <person name="Mallez S."/>
            <person name="Becker A."/>
            <person name="Gohl D.M."/>
            <person name="Silverstein K.A.T."/>
            <person name="Koren S."/>
            <person name="Bechman K.B."/>
            <person name="Herman A."/>
            <person name="Abrahante J.E."/>
            <person name="Garbe J."/>
        </authorList>
    </citation>
    <scope>NUCLEOTIDE SEQUENCE</scope>
    <source>
        <strain evidence="2">Duluth1</strain>
        <tissue evidence="2">Whole animal</tissue>
    </source>
</reference>
<sequence>MDMFGEDLTGLLTQGQSRVDRSGHQQLTTIESRDTDTNSISGEDVTHDDTTDVYIMADADKRALHEYNELVEMYRENAKR</sequence>
<dbReference type="EMBL" id="JAIWYP010000004">
    <property type="protein sequence ID" value="KAH3840029.1"/>
    <property type="molecule type" value="Genomic_DNA"/>
</dbReference>
<evidence type="ECO:0000313" key="2">
    <source>
        <dbReference type="EMBL" id="KAH3840029.1"/>
    </source>
</evidence>
<gene>
    <name evidence="2" type="ORF">DPMN_113471</name>
</gene>
<accession>A0A9D4QQV4</accession>
<organism evidence="2 3">
    <name type="scientific">Dreissena polymorpha</name>
    <name type="common">Zebra mussel</name>
    <name type="synonym">Mytilus polymorpha</name>
    <dbReference type="NCBI Taxonomy" id="45954"/>
    <lineage>
        <taxon>Eukaryota</taxon>
        <taxon>Metazoa</taxon>
        <taxon>Spiralia</taxon>
        <taxon>Lophotrochozoa</taxon>
        <taxon>Mollusca</taxon>
        <taxon>Bivalvia</taxon>
        <taxon>Autobranchia</taxon>
        <taxon>Heteroconchia</taxon>
        <taxon>Euheterodonta</taxon>
        <taxon>Imparidentia</taxon>
        <taxon>Neoheterodontei</taxon>
        <taxon>Myida</taxon>
        <taxon>Dreissenoidea</taxon>
        <taxon>Dreissenidae</taxon>
        <taxon>Dreissena</taxon>
    </lineage>
</organism>
<feature type="region of interest" description="Disordered" evidence="1">
    <location>
        <begin position="1"/>
        <end position="46"/>
    </location>
</feature>
<evidence type="ECO:0000256" key="1">
    <source>
        <dbReference type="SAM" id="MobiDB-lite"/>
    </source>
</evidence>
<name>A0A9D4QQV4_DREPO</name>
<proteinExistence type="predicted"/>
<dbReference type="Proteomes" id="UP000828390">
    <property type="component" value="Unassembled WGS sequence"/>
</dbReference>